<protein>
    <submittedName>
        <fullName evidence="3">Beta-lactamase family protein</fullName>
    </submittedName>
</protein>
<accession>A0ABT2AP29</accession>
<dbReference type="RefSeq" id="WP_258829016.1">
    <property type="nucleotide sequence ID" value="NZ_JANUHA010000012.1"/>
</dbReference>
<proteinExistence type="predicted"/>
<feature type="domain" description="Beta-lactamase-related" evidence="2">
    <location>
        <begin position="35"/>
        <end position="340"/>
    </location>
</feature>
<keyword evidence="4" id="KW-1185">Reference proteome</keyword>
<dbReference type="EMBL" id="JANUHA010000012">
    <property type="protein sequence ID" value="MCS0597998.1"/>
    <property type="molecule type" value="Genomic_DNA"/>
</dbReference>
<dbReference type="Pfam" id="PF00144">
    <property type="entry name" value="Beta-lactamase"/>
    <property type="match status" value="1"/>
</dbReference>
<dbReference type="InterPro" id="IPR050491">
    <property type="entry name" value="AmpC-like"/>
</dbReference>
<gene>
    <name evidence="3" type="ORF">NX780_16745</name>
</gene>
<evidence type="ECO:0000256" key="1">
    <source>
        <dbReference type="SAM" id="SignalP"/>
    </source>
</evidence>
<sequence>MQRRQFIHLSSLAAGAAILPGCAAISSLTTGPLIERHLPAGYSGVAAVRKHADSPLVIKAAGLALREESQANTKETRFMIGSSTKWIAAVTVLRLVDMGTLELGAPIARHLPELPPENGAVTLRQLLSHRSGIPNGLAEALGKDSKVRDLEIGPVEAALRFARGPLAFKPGERFDYSVVNYVLVAAIVERATKKPFTESVQELVLGPAGVKDTGFAATGYEDEVGMAVGYAADGKRKTPSAPPMIAASGTLYSTAADLVAIADAVYRKKLLSPAALRELSTVHDAGEHYALGGRVQTVQTKQGARSLAWETGAFGGYKSVLAYDLADGRAVVMLNNTDMTQTELGKIATALFTDM</sequence>
<dbReference type="PANTHER" id="PTHR46825">
    <property type="entry name" value="D-ALANYL-D-ALANINE-CARBOXYPEPTIDASE/ENDOPEPTIDASE AMPH"/>
    <property type="match status" value="1"/>
</dbReference>
<name>A0ABT2AP29_9BURK</name>
<keyword evidence="1" id="KW-0732">Signal</keyword>
<evidence type="ECO:0000259" key="2">
    <source>
        <dbReference type="Pfam" id="PF00144"/>
    </source>
</evidence>
<organism evidence="3 4">
    <name type="scientific">Massilia agri</name>
    <dbReference type="NCBI Taxonomy" id="1886785"/>
    <lineage>
        <taxon>Bacteria</taxon>
        <taxon>Pseudomonadati</taxon>
        <taxon>Pseudomonadota</taxon>
        <taxon>Betaproteobacteria</taxon>
        <taxon>Burkholderiales</taxon>
        <taxon>Oxalobacteraceae</taxon>
        <taxon>Telluria group</taxon>
        <taxon>Massilia</taxon>
    </lineage>
</organism>
<dbReference type="Proteomes" id="UP001206572">
    <property type="component" value="Unassembled WGS sequence"/>
</dbReference>
<dbReference type="SUPFAM" id="SSF56601">
    <property type="entry name" value="beta-lactamase/transpeptidase-like"/>
    <property type="match status" value="1"/>
</dbReference>
<reference evidence="3 4" key="1">
    <citation type="submission" date="2022-08" db="EMBL/GenBank/DDBJ databases">
        <title>Reclassification of Massilia species as members of the genera Telluria, Duganella, Pseudoduganella, Mokoshia gen. nov. and Zemynaea gen. nov. using orthogonal and non-orthogonal genome-based approaches.</title>
        <authorList>
            <person name="Bowman J.P."/>
        </authorList>
    </citation>
    <scope>NUCLEOTIDE SEQUENCE [LARGE SCALE GENOMIC DNA]</scope>
    <source>
        <strain evidence="3 4">JCM 31661</strain>
    </source>
</reference>
<evidence type="ECO:0000313" key="3">
    <source>
        <dbReference type="EMBL" id="MCS0597998.1"/>
    </source>
</evidence>
<feature type="signal peptide" evidence="1">
    <location>
        <begin position="1"/>
        <end position="23"/>
    </location>
</feature>
<evidence type="ECO:0000313" key="4">
    <source>
        <dbReference type="Proteomes" id="UP001206572"/>
    </source>
</evidence>
<dbReference type="PANTHER" id="PTHR46825:SF9">
    <property type="entry name" value="BETA-LACTAMASE-RELATED DOMAIN-CONTAINING PROTEIN"/>
    <property type="match status" value="1"/>
</dbReference>
<comment type="caution">
    <text evidence="3">The sequence shown here is derived from an EMBL/GenBank/DDBJ whole genome shotgun (WGS) entry which is preliminary data.</text>
</comment>
<feature type="chain" id="PRO_5046074514" evidence="1">
    <location>
        <begin position="24"/>
        <end position="355"/>
    </location>
</feature>
<dbReference type="InterPro" id="IPR001466">
    <property type="entry name" value="Beta-lactam-related"/>
</dbReference>
<dbReference type="InterPro" id="IPR012338">
    <property type="entry name" value="Beta-lactam/transpept-like"/>
</dbReference>
<dbReference type="Gene3D" id="3.40.710.10">
    <property type="entry name" value="DD-peptidase/beta-lactamase superfamily"/>
    <property type="match status" value="1"/>
</dbReference>